<keyword evidence="3" id="KW-0963">Cytoplasm</keyword>
<evidence type="ECO:0000256" key="4">
    <source>
        <dbReference type="ARBA" id="ARBA00022553"/>
    </source>
</evidence>
<evidence type="ECO:0000256" key="6">
    <source>
        <dbReference type="ARBA" id="ARBA00022884"/>
    </source>
</evidence>
<dbReference type="Gene3D" id="3.30.70.330">
    <property type="match status" value="1"/>
</dbReference>
<evidence type="ECO:0000313" key="12">
    <source>
        <dbReference type="Proteomes" id="UP000678393"/>
    </source>
</evidence>
<feature type="compositionally biased region" description="Gly residues" evidence="9">
    <location>
        <begin position="263"/>
        <end position="277"/>
    </location>
</feature>
<gene>
    <name evidence="11" type="ORF">CUNI_LOCUS4461</name>
</gene>
<organism evidence="11 12">
    <name type="scientific">Candidula unifasciata</name>
    <dbReference type="NCBI Taxonomy" id="100452"/>
    <lineage>
        <taxon>Eukaryota</taxon>
        <taxon>Metazoa</taxon>
        <taxon>Spiralia</taxon>
        <taxon>Lophotrochozoa</taxon>
        <taxon>Mollusca</taxon>
        <taxon>Gastropoda</taxon>
        <taxon>Heterobranchia</taxon>
        <taxon>Euthyneura</taxon>
        <taxon>Panpulmonata</taxon>
        <taxon>Eupulmonata</taxon>
        <taxon>Stylommatophora</taxon>
        <taxon>Helicina</taxon>
        <taxon>Helicoidea</taxon>
        <taxon>Geomitridae</taxon>
        <taxon>Candidula</taxon>
    </lineage>
</organism>
<dbReference type="InterPro" id="IPR035979">
    <property type="entry name" value="RBD_domain_sf"/>
</dbReference>
<dbReference type="SUPFAM" id="SSF54928">
    <property type="entry name" value="RNA-binding domain, RBD"/>
    <property type="match status" value="1"/>
</dbReference>
<dbReference type="GO" id="GO:0005737">
    <property type="term" value="C:cytoplasm"/>
    <property type="evidence" value="ECO:0007669"/>
    <property type="project" value="UniProtKB-SubCell"/>
</dbReference>
<dbReference type="Pfam" id="PF00076">
    <property type="entry name" value="RRM_1"/>
    <property type="match status" value="1"/>
</dbReference>
<evidence type="ECO:0000256" key="5">
    <source>
        <dbReference type="ARBA" id="ARBA00022737"/>
    </source>
</evidence>
<feature type="region of interest" description="Disordered" evidence="9">
    <location>
        <begin position="144"/>
        <end position="317"/>
    </location>
</feature>
<evidence type="ECO:0000256" key="3">
    <source>
        <dbReference type="ARBA" id="ARBA00022490"/>
    </source>
</evidence>
<comment type="subcellular location">
    <subcellularLocation>
        <location evidence="2">Cytoplasm</location>
    </subcellularLocation>
    <subcellularLocation>
        <location evidence="1">Nucleus</location>
    </subcellularLocation>
</comment>
<feature type="domain" description="RRM" evidence="10">
    <location>
        <begin position="3"/>
        <end position="73"/>
    </location>
</feature>
<dbReference type="SMART" id="SM00360">
    <property type="entry name" value="RRM"/>
    <property type="match status" value="1"/>
</dbReference>
<name>A0A8S3YQ27_9EUPU</name>
<dbReference type="PANTHER" id="PTHR23147">
    <property type="entry name" value="SERINE/ARGININE RICH SPLICING FACTOR"/>
    <property type="match status" value="1"/>
</dbReference>
<comment type="caution">
    <text evidence="11">The sequence shown here is derived from an EMBL/GenBank/DDBJ whole genome shotgun (WGS) entry which is preliminary data.</text>
</comment>
<dbReference type="CDD" id="cd12343">
    <property type="entry name" value="RRM1_2_CoAA_like"/>
    <property type="match status" value="1"/>
</dbReference>
<keyword evidence="7" id="KW-0539">Nucleus</keyword>
<dbReference type="OrthoDB" id="79941at2759"/>
<dbReference type="GO" id="GO:0005634">
    <property type="term" value="C:nucleus"/>
    <property type="evidence" value="ECO:0007669"/>
    <property type="project" value="UniProtKB-SubCell"/>
</dbReference>
<accession>A0A8S3YQ27</accession>
<evidence type="ECO:0000256" key="9">
    <source>
        <dbReference type="SAM" id="MobiDB-lite"/>
    </source>
</evidence>
<dbReference type="InterPro" id="IPR000504">
    <property type="entry name" value="RRM_dom"/>
</dbReference>
<dbReference type="Proteomes" id="UP000678393">
    <property type="component" value="Unassembled WGS sequence"/>
</dbReference>
<evidence type="ECO:0000259" key="10">
    <source>
        <dbReference type="PROSITE" id="PS50102"/>
    </source>
</evidence>
<feature type="region of interest" description="Disordered" evidence="9">
    <location>
        <begin position="72"/>
        <end position="114"/>
    </location>
</feature>
<feature type="compositionally biased region" description="Basic and acidic residues" evidence="9">
    <location>
        <begin position="158"/>
        <end position="207"/>
    </location>
</feature>
<evidence type="ECO:0000313" key="11">
    <source>
        <dbReference type="EMBL" id="CAG5118903.1"/>
    </source>
</evidence>
<dbReference type="EMBL" id="CAJHNH020000627">
    <property type="protein sequence ID" value="CAG5118903.1"/>
    <property type="molecule type" value="Genomic_DNA"/>
</dbReference>
<keyword evidence="5" id="KW-0677">Repeat</keyword>
<dbReference type="GO" id="GO:0003723">
    <property type="term" value="F:RNA binding"/>
    <property type="evidence" value="ECO:0007669"/>
    <property type="project" value="UniProtKB-UniRule"/>
</dbReference>
<protein>
    <recommendedName>
        <fullName evidence="10">RRM domain-containing protein</fullName>
    </recommendedName>
</protein>
<dbReference type="GO" id="GO:0007010">
    <property type="term" value="P:cytoskeleton organization"/>
    <property type="evidence" value="ECO:0007669"/>
    <property type="project" value="UniProtKB-ARBA"/>
</dbReference>
<dbReference type="FunFam" id="3.30.70.330:FF:000046">
    <property type="entry name" value="RNA-binding protein 14 isoform X1"/>
    <property type="match status" value="1"/>
</dbReference>
<evidence type="ECO:0000256" key="8">
    <source>
        <dbReference type="PROSITE-ProRule" id="PRU00176"/>
    </source>
</evidence>
<evidence type="ECO:0000256" key="2">
    <source>
        <dbReference type="ARBA" id="ARBA00004496"/>
    </source>
</evidence>
<keyword evidence="4" id="KW-0597">Phosphoprotein</keyword>
<evidence type="ECO:0000256" key="7">
    <source>
        <dbReference type="ARBA" id="ARBA00023242"/>
    </source>
</evidence>
<dbReference type="InterPro" id="IPR012677">
    <property type="entry name" value="Nucleotide-bd_a/b_plait_sf"/>
</dbReference>
<dbReference type="GO" id="GO:0010467">
    <property type="term" value="P:gene expression"/>
    <property type="evidence" value="ECO:0007669"/>
    <property type="project" value="UniProtKB-ARBA"/>
</dbReference>
<evidence type="ECO:0000256" key="1">
    <source>
        <dbReference type="ARBA" id="ARBA00004123"/>
    </source>
</evidence>
<dbReference type="PROSITE" id="PS50102">
    <property type="entry name" value="RRM"/>
    <property type="match status" value="1"/>
</dbReference>
<keyword evidence="6 8" id="KW-0694">RNA-binding</keyword>
<feature type="compositionally biased region" description="Gly residues" evidence="9">
    <location>
        <begin position="292"/>
        <end position="303"/>
    </location>
</feature>
<proteinExistence type="predicted"/>
<dbReference type="AlphaFoldDB" id="A0A8S3YQ27"/>
<dbReference type="InterPro" id="IPR050907">
    <property type="entry name" value="SRSF"/>
</dbReference>
<sequence length="317" mass="33951">MTIKIFLGNLSSDTTAEKIRPLFEKYGEVVECDVLKNFGFVHMVDKNDANKAIAQLDGHSIDGNNIRVELSTGKKGGGGGGGKFDKKGFQGGPGRSRPYGLPPGRGDARDYGRYDYPPVPPAAYDRYDPYYRYYMEREAYYARLGPVPGDRGYPSAGARDRYPPLPRDRLSERFPPDPRDRIPPPRPYLDERARGLADPYFRERDPLASRPPPEYYDSRKALAGGRTDSLGGSGAASGRNAPSGGYGNGVGGDYYRGLDRPGAGIGGASGGSAGVGGSDYFRQSGAAQSGYGRPGMGGLGGKAGDSQSSFAQDPIFF</sequence>
<feature type="compositionally biased region" description="Gly residues" evidence="9">
    <location>
        <begin position="244"/>
        <end position="254"/>
    </location>
</feature>
<keyword evidence="12" id="KW-1185">Reference proteome</keyword>
<reference evidence="11" key="1">
    <citation type="submission" date="2021-04" db="EMBL/GenBank/DDBJ databases">
        <authorList>
            <consortium name="Molecular Ecology Group"/>
        </authorList>
    </citation>
    <scope>NUCLEOTIDE SEQUENCE</scope>
</reference>